<evidence type="ECO:0000313" key="2">
    <source>
        <dbReference type="EMBL" id="MXU83133.1"/>
    </source>
</evidence>
<feature type="chain" id="PRO_5025615356" evidence="1">
    <location>
        <begin position="23"/>
        <end position="73"/>
    </location>
</feature>
<organism evidence="2">
    <name type="scientific">Ixodes ricinus</name>
    <name type="common">Common tick</name>
    <name type="synonym">Acarus ricinus</name>
    <dbReference type="NCBI Taxonomy" id="34613"/>
    <lineage>
        <taxon>Eukaryota</taxon>
        <taxon>Metazoa</taxon>
        <taxon>Ecdysozoa</taxon>
        <taxon>Arthropoda</taxon>
        <taxon>Chelicerata</taxon>
        <taxon>Arachnida</taxon>
        <taxon>Acari</taxon>
        <taxon>Parasitiformes</taxon>
        <taxon>Ixodida</taxon>
        <taxon>Ixodoidea</taxon>
        <taxon>Ixodidae</taxon>
        <taxon>Ixodinae</taxon>
        <taxon>Ixodes</taxon>
    </lineage>
</organism>
<accession>A0A6B0UAP8</accession>
<dbReference type="EMBL" id="GIFC01001050">
    <property type="protein sequence ID" value="MXU83133.1"/>
    <property type="molecule type" value="Transcribed_RNA"/>
</dbReference>
<dbReference type="AlphaFoldDB" id="A0A6B0UAP8"/>
<keyword evidence="1" id="KW-0732">Signal</keyword>
<feature type="signal peptide" evidence="1">
    <location>
        <begin position="1"/>
        <end position="22"/>
    </location>
</feature>
<sequence length="73" mass="8043">MKIAASITLTFLFLSIEHISWANLAADTEVLQRQLAFVLYESSTARVAGIKGWECVFSSFAFERSIKIASLGS</sequence>
<protein>
    <submittedName>
        <fullName evidence="2">Putative secreted protein</fullName>
    </submittedName>
</protein>
<evidence type="ECO:0000256" key="1">
    <source>
        <dbReference type="SAM" id="SignalP"/>
    </source>
</evidence>
<name>A0A6B0UAP8_IXORI</name>
<proteinExistence type="predicted"/>
<reference evidence="2" key="1">
    <citation type="submission" date="2019-12" db="EMBL/GenBank/DDBJ databases">
        <title>An insight into the sialome of adult female Ixodes ricinus ticks feeding for 6 days.</title>
        <authorList>
            <person name="Perner J."/>
            <person name="Ribeiro J.M.C."/>
        </authorList>
    </citation>
    <scope>NUCLEOTIDE SEQUENCE</scope>
    <source>
        <strain evidence="2">Semi-engorged</strain>
        <tissue evidence="2">Salivary glands</tissue>
    </source>
</reference>